<sequence>MAVDSSGWVLGKAFAPAHVTRRNTCVIPSEYCRYICILAGNKLSIIFAPEGQNIVRNIALKESITGCVKALRWSKPPGPSIAEPDAFSPDSQRILCASGNYISVWDLHDENWCAEIEAGDTFNLTYVDFAATHDEVIAFSEFNVHLTIFSLSTGSQRVIKSPKFSNATGYGFRPATGHLALLLKLDANDTLTIHEPETYEAITTVTLNTVDAQGLKWSRNGAWLGIWDSASTMPRVEIYTADGQYYRTYSEAANDSNLGVKTIEWSPDSQLLAIGRHDGTVALTNCKTFSLLSVLPDPLSFGSIGRDIYVEQQSSVTNGMSEYVLAPKSPVFPYTFSSAGGGQRAVSSIAFSRNRHMLATIDQSLPHIVWMWSTKSQTPKLIGCLIQKSSVRQLLWCPTFPELLMTANDDDIPTVHQWICNRRPRIARIPLADGGKYSASWVRADCRQSGLICHTPLAISHLGSSSEAPAASSGGKKQKKKWSKGKVKDKANHAVVLDKATSEKLYKDVQSYRLITVATLVDRLKINGSLARQALADLEEKGQIKKVVGHSKMNIYTRAVTAAE</sequence>
<dbReference type="GeneID" id="69034285"/>
<dbReference type="InParanoid" id="C0NEF2"/>
<reference evidence="5" key="1">
    <citation type="submission" date="2009-02" db="EMBL/GenBank/DDBJ databases">
        <title>The Genome Sequence of Ajellomyces capsulatus strain G186AR.</title>
        <authorList>
            <consortium name="The Broad Institute Genome Sequencing Platform"/>
            <person name="Champion M."/>
            <person name="Cuomo C."/>
            <person name="Ma L.-J."/>
            <person name="Henn M.R."/>
            <person name="Sil A."/>
            <person name="Goldman B."/>
            <person name="Young S.K."/>
            <person name="Kodira C.D."/>
            <person name="Zeng Q."/>
            <person name="Koehrsen M."/>
            <person name="Alvarado L."/>
            <person name="Berlin A."/>
            <person name="Borenstein D."/>
            <person name="Chen Z."/>
            <person name="Engels R."/>
            <person name="Freedman E."/>
            <person name="Gellesch M."/>
            <person name="Goldberg J."/>
            <person name="Griggs A."/>
            <person name="Gujja S."/>
            <person name="Heiman D."/>
            <person name="Hepburn T."/>
            <person name="Howarth C."/>
            <person name="Jen D."/>
            <person name="Larson L."/>
            <person name="Lewis B."/>
            <person name="Mehta T."/>
            <person name="Park D."/>
            <person name="Pearson M."/>
            <person name="Roberts A."/>
            <person name="Saif S."/>
            <person name="Shea T."/>
            <person name="Shenoy N."/>
            <person name="Sisk P."/>
            <person name="Stolte C."/>
            <person name="Sykes S."/>
            <person name="Walk T."/>
            <person name="White J."/>
            <person name="Yandava C."/>
            <person name="Klein B."/>
            <person name="McEwen J.G."/>
            <person name="Puccia R."/>
            <person name="Goldman G.H."/>
            <person name="Felipe M.S."/>
            <person name="Nino-Vega G."/>
            <person name="San-Blas G."/>
            <person name="Taylor J."/>
            <person name="Mendoza L."/>
            <person name="Galagan J."/>
            <person name="Nusbaum C."/>
            <person name="Birren B."/>
        </authorList>
    </citation>
    <scope>NUCLEOTIDE SEQUENCE</scope>
    <source>
        <strain evidence="5">G186AR</strain>
    </source>
</reference>
<dbReference type="InterPro" id="IPR001680">
    <property type="entry name" value="WD40_rpt"/>
</dbReference>
<organism evidence="5 6">
    <name type="scientific">Ajellomyces capsulatus (strain G186AR / H82 / ATCC MYA-2454 / RMSCC 2432)</name>
    <name type="common">Darling's disease fungus</name>
    <name type="synonym">Histoplasma capsulatum</name>
    <dbReference type="NCBI Taxonomy" id="447093"/>
    <lineage>
        <taxon>Eukaryota</taxon>
        <taxon>Fungi</taxon>
        <taxon>Dikarya</taxon>
        <taxon>Ascomycota</taxon>
        <taxon>Pezizomycotina</taxon>
        <taxon>Eurotiomycetes</taxon>
        <taxon>Eurotiomycetidae</taxon>
        <taxon>Onygenales</taxon>
        <taxon>Ajellomycetaceae</taxon>
        <taxon>Histoplasma</taxon>
    </lineage>
</organism>
<dbReference type="InterPro" id="IPR052778">
    <property type="entry name" value="Centrosome-WD_assoc"/>
</dbReference>
<name>C0NEF2_AJECG</name>
<dbReference type="EMBL" id="GG663364">
    <property type="protein sequence ID" value="EEH09623.1"/>
    <property type="molecule type" value="Genomic_DNA"/>
</dbReference>
<gene>
    <name evidence="5" type="ORF">HCBG_01268</name>
</gene>
<dbReference type="STRING" id="447093.C0NEF2"/>
<feature type="compositionally biased region" description="Low complexity" evidence="4">
    <location>
        <begin position="464"/>
        <end position="475"/>
    </location>
</feature>
<comment type="similarity">
    <text evidence="1">Belongs to the eukaryotic ribosomal protein eS25 family.</text>
</comment>
<keyword evidence="2" id="KW-0689">Ribosomal protein</keyword>
<dbReference type="Pfam" id="PF00400">
    <property type="entry name" value="WD40"/>
    <property type="match status" value="1"/>
</dbReference>
<feature type="region of interest" description="Disordered" evidence="4">
    <location>
        <begin position="464"/>
        <end position="487"/>
    </location>
</feature>
<dbReference type="GO" id="GO:1990810">
    <property type="term" value="P:microtubule anchoring at mitotic spindle pole body"/>
    <property type="evidence" value="ECO:0007669"/>
    <property type="project" value="TreeGrafter"/>
</dbReference>
<dbReference type="GO" id="GO:1990811">
    <property type="term" value="C:MWP complex"/>
    <property type="evidence" value="ECO:0007669"/>
    <property type="project" value="TreeGrafter"/>
</dbReference>
<dbReference type="GO" id="GO:0005815">
    <property type="term" value="C:microtubule organizing center"/>
    <property type="evidence" value="ECO:0007669"/>
    <property type="project" value="TreeGrafter"/>
</dbReference>
<dbReference type="Proteomes" id="UP000001631">
    <property type="component" value="Unassembled WGS sequence"/>
</dbReference>
<dbReference type="PANTHER" id="PTHR16220:SF0">
    <property type="entry name" value="WD REPEAT-CONTAINING PROTEIN WRAP73"/>
    <property type="match status" value="1"/>
</dbReference>
<dbReference type="AlphaFoldDB" id="C0NEF2"/>
<dbReference type="RefSeq" id="XP_045290104.1">
    <property type="nucleotide sequence ID" value="XM_045428318.1"/>
</dbReference>
<evidence type="ECO:0000256" key="3">
    <source>
        <dbReference type="ARBA" id="ARBA00023274"/>
    </source>
</evidence>
<evidence type="ECO:0000256" key="1">
    <source>
        <dbReference type="ARBA" id="ARBA00009106"/>
    </source>
</evidence>
<dbReference type="FunFam" id="3.30.63.20:FF:000001">
    <property type="entry name" value="40S ribosomal protein S25"/>
    <property type="match status" value="1"/>
</dbReference>
<dbReference type="Pfam" id="PF03297">
    <property type="entry name" value="Ribosomal_S25"/>
    <property type="match status" value="1"/>
</dbReference>
<dbReference type="VEuPathDB" id="FungiDB:I7I50_01495"/>
<dbReference type="Gene3D" id="3.30.63.20">
    <property type="match status" value="1"/>
</dbReference>
<accession>C0NEF2</accession>
<dbReference type="PANTHER" id="PTHR16220">
    <property type="entry name" value="WD REPEAT PROTEIN 8-RELATED"/>
    <property type="match status" value="1"/>
</dbReference>
<dbReference type="HOGENOM" id="CLU_024072_1_0_1"/>
<dbReference type="GO" id="GO:0005840">
    <property type="term" value="C:ribosome"/>
    <property type="evidence" value="ECO:0007669"/>
    <property type="project" value="UniProtKB-KW"/>
</dbReference>
<evidence type="ECO:0000256" key="2">
    <source>
        <dbReference type="ARBA" id="ARBA00022980"/>
    </source>
</evidence>
<proteinExistence type="inferred from homology"/>
<dbReference type="GO" id="GO:1990904">
    <property type="term" value="C:ribonucleoprotein complex"/>
    <property type="evidence" value="ECO:0007669"/>
    <property type="project" value="UniProtKB-KW"/>
</dbReference>
<dbReference type="InterPro" id="IPR015943">
    <property type="entry name" value="WD40/YVTN_repeat-like_dom_sf"/>
</dbReference>
<keyword evidence="6" id="KW-1185">Reference proteome</keyword>
<protein>
    <submittedName>
        <fullName evidence="5">WD domain-containing protein</fullName>
    </submittedName>
</protein>
<keyword evidence="3" id="KW-0687">Ribonucleoprotein</keyword>
<dbReference type="SMART" id="SM00320">
    <property type="entry name" value="WD40"/>
    <property type="match status" value="4"/>
</dbReference>
<evidence type="ECO:0000256" key="4">
    <source>
        <dbReference type="SAM" id="MobiDB-lite"/>
    </source>
</evidence>
<dbReference type="Gene3D" id="2.130.10.10">
    <property type="entry name" value="YVTN repeat-like/Quinoprotein amine dehydrogenase"/>
    <property type="match status" value="2"/>
</dbReference>
<dbReference type="SUPFAM" id="SSF69322">
    <property type="entry name" value="Tricorn protease domain 2"/>
    <property type="match status" value="1"/>
</dbReference>
<dbReference type="InterPro" id="IPR004977">
    <property type="entry name" value="Ribosomal_eS25"/>
</dbReference>
<evidence type="ECO:0000313" key="6">
    <source>
        <dbReference type="Proteomes" id="UP000001631"/>
    </source>
</evidence>
<feature type="compositionally biased region" description="Basic residues" evidence="4">
    <location>
        <begin position="476"/>
        <end position="485"/>
    </location>
</feature>
<evidence type="ECO:0000313" key="5">
    <source>
        <dbReference type="EMBL" id="EEH09623.1"/>
    </source>
</evidence>